<sequence length="201" mass="21338">MAVQPDGGDDPRRSRSRARLLAAATALVESGGVHAVTVEAVTRSSRVARTTVYRHFHSIKELQAAALGQLLAPVVASAPSTGTLRDRLLDLVRRQAEVIDTVPLHLAALTWVAISGDGSEEAGSLRNRLIEQYRKPFDELLGSPEGRRALAGCDTDAALSQLFGPIVFAKLVGFGGAGPEQCTRIVDDFLTARMVNSGPGE</sequence>
<dbReference type="PANTHER" id="PTHR30055:SF234">
    <property type="entry name" value="HTH-TYPE TRANSCRIPTIONAL REGULATOR BETI"/>
    <property type="match status" value="1"/>
</dbReference>
<organism evidence="6 7">
    <name type="scientific">Nocardia jiangsuensis</name>
    <dbReference type="NCBI Taxonomy" id="1691563"/>
    <lineage>
        <taxon>Bacteria</taxon>
        <taxon>Bacillati</taxon>
        <taxon>Actinomycetota</taxon>
        <taxon>Actinomycetes</taxon>
        <taxon>Mycobacteriales</taxon>
        <taxon>Nocardiaceae</taxon>
        <taxon>Nocardia</taxon>
    </lineage>
</organism>
<gene>
    <name evidence="6" type="ORF">ACFO0B_02035</name>
</gene>
<evidence type="ECO:0000259" key="5">
    <source>
        <dbReference type="PROSITE" id="PS50977"/>
    </source>
</evidence>
<dbReference type="InterPro" id="IPR011075">
    <property type="entry name" value="TetR_C"/>
</dbReference>
<dbReference type="PROSITE" id="PS50977">
    <property type="entry name" value="HTH_TETR_2"/>
    <property type="match status" value="1"/>
</dbReference>
<evidence type="ECO:0000256" key="2">
    <source>
        <dbReference type="ARBA" id="ARBA00023125"/>
    </source>
</evidence>
<dbReference type="Gene3D" id="1.10.357.10">
    <property type="entry name" value="Tetracycline Repressor, domain 2"/>
    <property type="match status" value="1"/>
</dbReference>
<dbReference type="InterPro" id="IPR036271">
    <property type="entry name" value="Tet_transcr_reg_TetR-rel_C_sf"/>
</dbReference>
<keyword evidence="1" id="KW-0805">Transcription regulation</keyword>
<keyword evidence="2 4" id="KW-0238">DNA-binding</keyword>
<feature type="DNA-binding region" description="H-T-H motif" evidence="4">
    <location>
        <begin position="37"/>
        <end position="56"/>
    </location>
</feature>
<evidence type="ECO:0000256" key="1">
    <source>
        <dbReference type="ARBA" id="ARBA00023015"/>
    </source>
</evidence>
<feature type="domain" description="HTH tetR-type" evidence="5">
    <location>
        <begin position="14"/>
        <end position="74"/>
    </location>
</feature>
<evidence type="ECO:0000256" key="4">
    <source>
        <dbReference type="PROSITE-ProRule" id="PRU00335"/>
    </source>
</evidence>
<proteinExistence type="predicted"/>
<dbReference type="Gene3D" id="1.10.10.60">
    <property type="entry name" value="Homeodomain-like"/>
    <property type="match status" value="1"/>
</dbReference>
<dbReference type="InterPro" id="IPR009057">
    <property type="entry name" value="Homeodomain-like_sf"/>
</dbReference>
<keyword evidence="7" id="KW-1185">Reference proteome</keyword>
<evidence type="ECO:0000313" key="6">
    <source>
        <dbReference type="EMBL" id="MFC3960764.1"/>
    </source>
</evidence>
<dbReference type="InterPro" id="IPR050109">
    <property type="entry name" value="HTH-type_TetR-like_transc_reg"/>
</dbReference>
<dbReference type="InterPro" id="IPR001647">
    <property type="entry name" value="HTH_TetR"/>
</dbReference>
<accession>A0ABV8DLS9</accession>
<protein>
    <submittedName>
        <fullName evidence="6">TetR/AcrR family transcriptional regulator</fullName>
    </submittedName>
</protein>
<reference evidence="7" key="1">
    <citation type="journal article" date="2019" name="Int. J. Syst. Evol. Microbiol.">
        <title>The Global Catalogue of Microorganisms (GCM) 10K type strain sequencing project: providing services to taxonomists for standard genome sequencing and annotation.</title>
        <authorList>
            <consortium name="The Broad Institute Genomics Platform"/>
            <consortium name="The Broad Institute Genome Sequencing Center for Infectious Disease"/>
            <person name="Wu L."/>
            <person name="Ma J."/>
        </authorList>
    </citation>
    <scope>NUCLEOTIDE SEQUENCE [LARGE SCALE GENOMIC DNA]</scope>
    <source>
        <strain evidence="7">CGMCC 4.7330</strain>
    </source>
</reference>
<dbReference type="PANTHER" id="PTHR30055">
    <property type="entry name" value="HTH-TYPE TRANSCRIPTIONAL REGULATOR RUTR"/>
    <property type="match status" value="1"/>
</dbReference>
<keyword evidence="3" id="KW-0804">Transcription</keyword>
<dbReference type="EMBL" id="JBHSAX010000003">
    <property type="protein sequence ID" value="MFC3960764.1"/>
    <property type="molecule type" value="Genomic_DNA"/>
</dbReference>
<dbReference type="Pfam" id="PF00440">
    <property type="entry name" value="TetR_N"/>
    <property type="match status" value="1"/>
</dbReference>
<name>A0ABV8DLS9_9NOCA</name>
<dbReference type="Proteomes" id="UP001595696">
    <property type="component" value="Unassembled WGS sequence"/>
</dbReference>
<dbReference type="SUPFAM" id="SSF46689">
    <property type="entry name" value="Homeodomain-like"/>
    <property type="match status" value="1"/>
</dbReference>
<dbReference type="RefSeq" id="WP_378610537.1">
    <property type="nucleotide sequence ID" value="NZ_JBHSAX010000003.1"/>
</dbReference>
<dbReference type="SUPFAM" id="SSF48498">
    <property type="entry name" value="Tetracyclin repressor-like, C-terminal domain"/>
    <property type="match status" value="1"/>
</dbReference>
<dbReference type="Pfam" id="PF16859">
    <property type="entry name" value="TetR_C_11"/>
    <property type="match status" value="1"/>
</dbReference>
<evidence type="ECO:0000256" key="3">
    <source>
        <dbReference type="ARBA" id="ARBA00023163"/>
    </source>
</evidence>
<comment type="caution">
    <text evidence="6">The sequence shown here is derived from an EMBL/GenBank/DDBJ whole genome shotgun (WGS) entry which is preliminary data.</text>
</comment>
<evidence type="ECO:0000313" key="7">
    <source>
        <dbReference type="Proteomes" id="UP001595696"/>
    </source>
</evidence>